<dbReference type="RefSeq" id="WP_213498138.1">
    <property type="nucleotide sequence ID" value="NZ_CP074694.1"/>
</dbReference>
<comment type="function">
    <text evidence="2">NDH-1 shuttles electrons from NADH, via FMN and iron-sulfur (Fe-S) centers, to quinones in the respiratory chain. Couples the redox reaction to proton translocation (for every two electrons transferred, four hydrogen ions are translocated across the cytoplasmic membrane), and thus conserves the redox energy in a proton gradient.</text>
</comment>
<dbReference type="Gene3D" id="1.20.120.1200">
    <property type="entry name" value="NADH-ubiquinone/plastoquinone oxidoreductase chain 6, subunit NuoJ"/>
    <property type="match status" value="1"/>
</dbReference>
<dbReference type="InterPro" id="IPR042106">
    <property type="entry name" value="Nuo/plastoQ_OxRdtase_6_NuoJ"/>
</dbReference>
<comment type="similarity">
    <text evidence="1 2">Belongs to the complex I subunit 6 family.</text>
</comment>
<feature type="transmembrane region" description="Helical" evidence="2">
    <location>
        <begin position="148"/>
        <end position="170"/>
    </location>
</feature>
<keyword evidence="2" id="KW-0472">Membrane</keyword>
<accession>A0A8E6EZ10</accession>
<gene>
    <name evidence="3" type="ORF">KIH39_04845</name>
</gene>
<keyword evidence="4" id="KW-1185">Reference proteome</keyword>
<dbReference type="KEGG" id="tsph:KIH39_04845"/>
<keyword evidence="3" id="KW-0560">Oxidoreductase</keyword>
<dbReference type="InterPro" id="IPR001457">
    <property type="entry name" value="NADH_UbQ/plastoQ_OxRdtase_su6"/>
</dbReference>
<dbReference type="PANTHER" id="PTHR33269:SF17">
    <property type="entry name" value="NADH-UBIQUINONE OXIDOREDUCTASE CHAIN 6"/>
    <property type="match status" value="1"/>
</dbReference>
<dbReference type="Proteomes" id="UP000676194">
    <property type="component" value="Chromosome"/>
</dbReference>
<keyword evidence="2" id="KW-0874">Quinone</keyword>
<protein>
    <recommendedName>
        <fullName evidence="2">NADH-quinone oxidoreductase subunit J</fullName>
        <ecNumber evidence="2">7.1.1.-</ecNumber>
    </recommendedName>
</protein>
<evidence type="ECO:0000256" key="1">
    <source>
        <dbReference type="ARBA" id="ARBA00005698"/>
    </source>
</evidence>
<dbReference type="Pfam" id="PF00499">
    <property type="entry name" value="Oxidored_q3"/>
    <property type="match status" value="1"/>
</dbReference>
<reference evidence="3" key="1">
    <citation type="submission" date="2021-05" db="EMBL/GenBank/DDBJ databases">
        <title>Complete genome sequence of the cellulolytic planctomycete Telmatocola sphagniphila SP2T and characterization of the first cellulase from planctomycetes.</title>
        <authorList>
            <person name="Rakitin A.L."/>
            <person name="Beletsky A.V."/>
            <person name="Naumoff D.G."/>
            <person name="Kulichevskaya I.S."/>
            <person name="Mardanov A.V."/>
            <person name="Ravin N.V."/>
            <person name="Dedysh S.N."/>
        </authorList>
    </citation>
    <scope>NUCLEOTIDE SEQUENCE</scope>
    <source>
        <strain evidence="3">SP2T</strain>
    </source>
</reference>
<name>A0A8E6EZ10_9BACT</name>
<keyword evidence="2" id="KW-1133">Transmembrane helix</keyword>
<feature type="transmembrane region" description="Helical" evidence="2">
    <location>
        <begin position="31"/>
        <end position="49"/>
    </location>
</feature>
<dbReference type="GO" id="GO:0005886">
    <property type="term" value="C:plasma membrane"/>
    <property type="evidence" value="ECO:0007669"/>
    <property type="project" value="UniProtKB-SubCell"/>
</dbReference>
<dbReference type="EC" id="7.1.1.-" evidence="2"/>
<feature type="transmembrane region" description="Helical" evidence="2">
    <location>
        <begin position="6"/>
        <end position="24"/>
    </location>
</feature>
<evidence type="ECO:0000313" key="3">
    <source>
        <dbReference type="EMBL" id="QVL33248.1"/>
    </source>
</evidence>
<dbReference type="GO" id="GO:0048038">
    <property type="term" value="F:quinone binding"/>
    <property type="evidence" value="ECO:0007669"/>
    <property type="project" value="UniProtKB-UniRule"/>
</dbReference>
<dbReference type="GO" id="GO:0008137">
    <property type="term" value="F:NADH dehydrogenase (ubiquinone) activity"/>
    <property type="evidence" value="ECO:0007669"/>
    <property type="project" value="UniProtKB-UniRule"/>
</dbReference>
<keyword evidence="2" id="KW-0812">Transmembrane</keyword>
<comment type="catalytic activity">
    <reaction evidence="2">
        <text>a quinone + NADH + 5 H(+)(in) = a quinol + NAD(+) + 4 H(+)(out)</text>
        <dbReference type="Rhea" id="RHEA:57888"/>
        <dbReference type="ChEBI" id="CHEBI:15378"/>
        <dbReference type="ChEBI" id="CHEBI:24646"/>
        <dbReference type="ChEBI" id="CHEBI:57540"/>
        <dbReference type="ChEBI" id="CHEBI:57945"/>
        <dbReference type="ChEBI" id="CHEBI:132124"/>
    </reaction>
</comment>
<proteinExistence type="inferred from homology"/>
<dbReference type="AlphaFoldDB" id="A0A8E6EZ10"/>
<evidence type="ECO:0000313" key="4">
    <source>
        <dbReference type="Proteomes" id="UP000676194"/>
    </source>
</evidence>
<dbReference type="EMBL" id="CP074694">
    <property type="protein sequence ID" value="QVL33248.1"/>
    <property type="molecule type" value="Genomic_DNA"/>
</dbReference>
<sequence length="183" mass="19638">MTTEAFLFWLLASVIGFTSAGLVLSQNIVRCAIWLLGSLFGIALLYFLLGAEFVGATQLIIYVGGTMVLVVFAVMLTSQQAFLKLKPTLVEFIGIGILGLLIFGLIANTLVAEQKTPMPRHPATGASVGSLGMAFLGLVDQKPNNPSYLFPFEIISIQLLVALIGAAYMARAKRPGTKMEARK</sequence>
<evidence type="ECO:0000256" key="2">
    <source>
        <dbReference type="RuleBase" id="RU004429"/>
    </source>
</evidence>
<feature type="transmembrane region" description="Helical" evidence="2">
    <location>
        <begin position="89"/>
        <end position="111"/>
    </location>
</feature>
<dbReference type="GO" id="GO:0016491">
    <property type="term" value="F:oxidoreductase activity"/>
    <property type="evidence" value="ECO:0007669"/>
    <property type="project" value="UniProtKB-KW"/>
</dbReference>
<comment type="subcellular location">
    <subcellularLocation>
        <location evidence="2">Cell membrane</location>
        <topology evidence="2">Multi-pass membrane protein</topology>
    </subcellularLocation>
</comment>
<keyword evidence="2" id="KW-0520">NAD</keyword>
<dbReference type="PANTHER" id="PTHR33269">
    <property type="entry name" value="NADH-UBIQUINONE OXIDOREDUCTASE CHAIN 6"/>
    <property type="match status" value="1"/>
</dbReference>
<organism evidence="3 4">
    <name type="scientific">Telmatocola sphagniphila</name>
    <dbReference type="NCBI Taxonomy" id="1123043"/>
    <lineage>
        <taxon>Bacteria</taxon>
        <taxon>Pseudomonadati</taxon>
        <taxon>Planctomycetota</taxon>
        <taxon>Planctomycetia</taxon>
        <taxon>Gemmatales</taxon>
        <taxon>Gemmataceae</taxon>
    </lineage>
</organism>
<feature type="transmembrane region" description="Helical" evidence="2">
    <location>
        <begin position="55"/>
        <end position="77"/>
    </location>
</feature>
<keyword evidence="2" id="KW-1003">Cell membrane</keyword>